<feature type="region of interest" description="Disordered" evidence="3">
    <location>
        <begin position="1"/>
        <end position="42"/>
    </location>
</feature>
<dbReference type="InterPro" id="IPR002347">
    <property type="entry name" value="SDR_fam"/>
</dbReference>
<dbReference type="PANTHER" id="PTHR44196">
    <property type="entry name" value="DEHYDROGENASE/REDUCTASE SDR FAMILY MEMBER 7B"/>
    <property type="match status" value="1"/>
</dbReference>
<reference evidence="4" key="1">
    <citation type="submission" date="2019-02" db="EMBL/GenBank/DDBJ databases">
        <authorList>
            <person name="Li S.-H."/>
        </authorList>
    </citation>
    <scope>NUCLEOTIDE SEQUENCE</scope>
    <source>
        <strain evidence="4">IMCC11814</strain>
    </source>
</reference>
<protein>
    <submittedName>
        <fullName evidence="4">SDR family NAD(P)-dependent oxidoreductase</fullName>
    </submittedName>
</protein>
<dbReference type="Proteomes" id="UP001143304">
    <property type="component" value="Unassembled WGS sequence"/>
</dbReference>
<evidence type="ECO:0000256" key="2">
    <source>
        <dbReference type="ARBA" id="ARBA00023002"/>
    </source>
</evidence>
<dbReference type="PRINTS" id="PR00081">
    <property type="entry name" value="GDHRDH"/>
</dbReference>
<keyword evidence="5" id="KW-1185">Reference proteome</keyword>
<gene>
    <name evidence="4" type="ORF">EYC82_16050</name>
</gene>
<comment type="similarity">
    <text evidence="1">Belongs to the short-chain dehydrogenases/reductases (SDR) family.</text>
</comment>
<dbReference type="SUPFAM" id="SSF51735">
    <property type="entry name" value="NAD(P)-binding Rossmann-fold domains"/>
    <property type="match status" value="1"/>
</dbReference>
<evidence type="ECO:0000256" key="3">
    <source>
        <dbReference type="SAM" id="MobiDB-lite"/>
    </source>
</evidence>
<dbReference type="InterPro" id="IPR036291">
    <property type="entry name" value="NAD(P)-bd_dom_sf"/>
</dbReference>
<dbReference type="Gene3D" id="3.40.50.720">
    <property type="entry name" value="NAD(P)-binding Rossmann-like Domain"/>
    <property type="match status" value="1"/>
</dbReference>
<dbReference type="NCBIfam" id="NF004843">
    <property type="entry name" value="PRK06194.1"/>
    <property type="match status" value="1"/>
</dbReference>
<evidence type="ECO:0000313" key="5">
    <source>
        <dbReference type="Proteomes" id="UP001143304"/>
    </source>
</evidence>
<dbReference type="CDD" id="cd05233">
    <property type="entry name" value="SDR_c"/>
    <property type="match status" value="1"/>
</dbReference>
<proteinExistence type="inferred from homology"/>
<dbReference type="Pfam" id="PF00106">
    <property type="entry name" value="adh_short"/>
    <property type="match status" value="1"/>
</dbReference>
<keyword evidence="2" id="KW-0560">Oxidoreductase</keyword>
<feature type="compositionally biased region" description="Basic residues" evidence="3">
    <location>
        <begin position="1"/>
        <end position="10"/>
    </location>
</feature>
<dbReference type="PANTHER" id="PTHR44196:SF1">
    <property type="entry name" value="DEHYDROGENASE_REDUCTASE SDR FAMILY MEMBER 7B"/>
    <property type="match status" value="1"/>
</dbReference>
<dbReference type="EMBL" id="SHNO01000001">
    <property type="protein sequence ID" value="MCX2978872.1"/>
    <property type="molecule type" value="Genomic_DNA"/>
</dbReference>
<organism evidence="4 5">
    <name type="scientific">Candidatus Marimicrobium litorale</name>
    <dbReference type="NCBI Taxonomy" id="2518991"/>
    <lineage>
        <taxon>Bacteria</taxon>
        <taxon>Pseudomonadati</taxon>
        <taxon>Pseudomonadota</taxon>
        <taxon>Gammaproteobacteria</taxon>
        <taxon>Cellvibrionales</taxon>
        <taxon>Halieaceae</taxon>
        <taxon>Marimicrobium</taxon>
    </lineage>
</organism>
<name>A0ABT3TBK8_9GAMM</name>
<comment type="caution">
    <text evidence="4">The sequence shown here is derived from an EMBL/GenBank/DDBJ whole genome shotgun (WGS) entry which is preliminary data.</text>
</comment>
<sequence length="323" mass="35240">MARRQGRRSPIRMLRGSRSEKRRSAHNDSNEVEPGQNQDKTMNEFGSKTAVVTGAASGIGLQLAKVFAEQGMNVVLADIEQNKLDDAVVEVTAIGVKAIGVLTDVGSGESVAALCRATVERFGSVQILCNNAGVYTGGLLWEQTEDDYEWLMKVNQWGIIHGMRHFVPQMIAQGDECHIVNTSSMASMCTLPFAGIYHMTKHAALALSECLFHELAMTAPQISVSVLCPELVNTSIATSSRNRPADLAEENITDMQKMSMTAITDATAGSLAPRVLAERVLQAIKDQLFYVLPPAENPWRETANTRLDDLREVRNPTFAPPAI</sequence>
<evidence type="ECO:0000313" key="4">
    <source>
        <dbReference type="EMBL" id="MCX2978872.1"/>
    </source>
</evidence>
<accession>A0ABT3TBK8</accession>
<evidence type="ECO:0000256" key="1">
    <source>
        <dbReference type="ARBA" id="ARBA00006484"/>
    </source>
</evidence>